<evidence type="ECO:0000256" key="5">
    <source>
        <dbReference type="ARBA" id="ARBA00022729"/>
    </source>
</evidence>
<comment type="caution">
    <text evidence="8">The sequence shown here is derived from an EMBL/GenBank/DDBJ whole genome shotgun (WGS) entry which is preliminary data.</text>
</comment>
<keyword evidence="9" id="KW-1185">Reference proteome</keyword>
<dbReference type="Gene3D" id="3.40.190.10">
    <property type="entry name" value="Periplasmic binding protein-like II"/>
    <property type="match status" value="2"/>
</dbReference>
<keyword evidence="4" id="KW-0813">Transport</keyword>
<organism evidence="8 9">
    <name type="scientific">Pseudophaeobacter arcticus</name>
    <dbReference type="NCBI Taxonomy" id="385492"/>
    <lineage>
        <taxon>Bacteria</taxon>
        <taxon>Pseudomonadati</taxon>
        <taxon>Pseudomonadota</taxon>
        <taxon>Alphaproteobacteria</taxon>
        <taxon>Rhodobacterales</taxon>
        <taxon>Paracoccaceae</taxon>
        <taxon>Pseudophaeobacter</taxon>
    </lineage>
</organism>
<protein>
    <recommendedName>
        <fullName evidence="3">Thiamine-binding periplasmic protein</fullName>
    </recommendedName>
</protein>
<evidence type="ECO:0000256" key="7">
    <source>
        <dbReference type="SAM" id="SignalP"/>
    </source>
</evidence>
<reference evidence="8 9" key="1">
    <citation type="submission" date="2024-04" db="EMBL/GenBank/DDBJ databases">
        <title>Draft genome sequence of Pseudophaeobacter arcticus NBRC 116598.</title>
        <authorList>
            <person name="Miyakawa T."/>
            <person name="Kusuya Y."/>
            <person name="Miura T."/>
        </authorList>
    </citation>
    <scope>NUCLEOTIDE SEQUENCE [LARGE SCALE GENOMIC DNA]</scope>
    <source>
        <strain evidence="8 9">SU-CL00105</strain>
    </source>
</reference>
<dbReference type="SUPFAM" id="SSF53850">
    <property type="entry name" value="Periplasmic binding protein-like II"/>
    <property type="match status" value="1"/>
</dbReference>
<dbReference type="InterPro" id="IPR005967">
    <property type="entry name" value="ThiB"/>
</dbReference>
<evidence type="ECO:0000256" key="2">
    <source>
        <dbReference type="ARBA" id="ARBA00008520"/>
    </source>
</evidence>
<dbReference type="Proteomes" id="UP001441944">
    <property type="component" value="Unassembled WGS sequence"/>
</dbReference>
<gene>
    <name evidence="8" type="primary">thiB</name>
    <name evidence="8" type="ORF">NBRC116598_03450</name>
</gene>
<evidence type="ECO:0000256" key="3">
    <source>
        <dbReference type="ARBA" id="ARBA00019815"/>
    </source>
</evidence>
<dbReference type="PANTHER" id="PTHR30006">
    <property type="entry name" value="THIAMINE-BINDING PERIPLASMIC PROTEIN-RELATED"/>
    <property type="match status" value="1"/>
</dbReference>
<evidence type="ECO:0000256" key="6">
    <source>
        <dbReference type="ARBA" id="ARBA00022764"/>
    </source>
</evidence>
<keyword evidence="5 7" id="KW-0732">Signal</keyword>
<dbReference type="InterPro" id="IPR006059">
    <property type="entry name" value="SBP"/>
</dbReference>
<comment type="subcellular location">
    <subcellularLocation>
        <location evidence="1">Periplasm</location>
    </subcellularLocation>
</comment>
<dbReference type="NCBIfam" id="TIGR01276">
    <property type="entry name" value="thiB"/>
    <property type="match status" value="1"/>
</dbReference>
<evidence type="ECO:0000313" key="9">
    <source>
        <dbReference type="Proteomes" id="UP001441944"/>
    </source>
</evidence>
<dbReference type="RefSeq" id="WP_353396564.1">
    <property type="nucleotide sequence ID" value="NZ_BAABWU010000001.1"/>
</dbReference>
<proteinExistence type="inferred from homology"/>
<evidence type="ECO:0000256" key="1">
    <source>
        <dbReference type="ARBA" id="ARBA00004418"/>
    </source>
</evidence>
<evidence type="ECO:0000256" key="4">
    <source>
        <dbReference type="ARBA" id="ARBA00022448"/>
    </source>
</evidence>
<keyword evidence="6" id="KW-0574">Periplasm</keyword>
<dbReference type="NCBIfam" id="TIGR01254">
    <property type="entry name" value="sfuA"/>
    <property type="match status" value="1"/>
</dbReference>
<dbReference type="PANTHER" id="PTHR30006:SF3">
    <property type="entry name" value="THIAMINE-BINDING PERIPLASMIC PROTEIN"/>
    <property type="match status" value="1"/>
</dbReference>
<dbReference type="EMBL" id="BAABWU010000001">
    <property type="protein sequence ID" value="GAA6194901.1"/>
    <property type="molecule type" value="Genomic_DNA"/>
</dbReference>
<name>A0ABQ0AGA0_9RHOB</name>
<evidence type="ECO:0000313" key="8">
    <source>
        <dbReference type="EMBL" id="GAA6194901.1"/>
    </source>
</evidence>
<dbReference type="Pfam" id="PF01547">
    <property type="entry name" value="SBP_bac_1"/>
    <property type="match status" value="1"/>
</dbReference>
<dbReference type="InterPro" id="IPR005948">
    <property type="entry name" value="ThiB-like"/>
</dbReference>
<feature type="signal peptide" evidence="7">
    <location>
        <begin position="1"/>
        <end position="18"/>
    </location>
</feature>
<sequence>MKYSVFAAALLGASAAYADTPELTVYTYDSFVSDWGPGPAVEKAFEAQCGCDLKLVAAGDGAALLARVKLEGARSDADVVLGLDTNLTAAAAATGLFAEHGVTADYSLPLAWEGATFAPYDWGYFAFVHNADAVSVPTDFKALGASDMKIVIQDPRSSTPGLGLLMWVKAAYGDDAPAIWADLADNVVTVTKGWSEAYGLFLDGEADMVLSYTTSPAYHLIAEEDATKAAAAFDEGHYMQVEVAGVLAASDQPELARDFMQFMVSEGFQSVIPTTNWMYPSVTPASGLPEGFETLITPVKSLLLPADEAAALRDGALGEWLDALSQ</sequence>
<feature type="chain" id="PRO_5045199345" description="Thiamine-binding periplasmic protein" evidence="7">
    <location>
        <begin position="19"/>
        <end position="326"/>
    </location>
</feature>
<accession>A0ABQ0AGA0</accession>
<dbReference type="CDD" id="cd13545">
    <property type="entry name" value="PBP2_TbpA"/>
    <property type="match status" value="1"/>
</dbReference>
<comment type="similarity">
    <text evidence="2">Belongs to the bacterial solute-binding protein 1 family.</text>
</comment>